<name>A0A232EP72_9HYME</name>
<accession>A0A232EP72</accession>
<reference evidence="2 3" key="1">
    <citation type="journal article" date="2017" name="Curr. Biol.">
        <title>The Evolution of Venom by Co-option of Single-Copy Genes.</title>
        <authorList>
            <person name="Martinson E.O."/>
            <person name="Mrinalini"/>
            <person name="Kelkar Y.D."/>
            <person name="Chang C.H."/>
            <person name="Werren J.H."/>
        </authorList>
    </citation>
    <scope>NUCLEOTIDE SEQUENCE [LARGE SCALE GENOMIC DNA]</scope>
    <source>
        <strain evidence="2 3">Alberta</strain>
        <tissue evidence="2">Whole body</tissue>
    </source>
</reference>
<protein>
    <submittedName>
        <fullName evidence="2">Uncharacterized protein</fullName>
    </submittedName>
</protein>
<dbReference type="Proteomes" id="UP000215335">
    <property type="component" value="Unassembled WGS sequence"/>
</dbReference>
<dbReference type="AlphaFoldDB" id="A0A232EP72"/>
<keyword evidence="3" id="KW-1185">Reference proteome</keyword>
<gene>
    <name evidence="2" type="ORF">TSAR_015861</name>
</gene>
<proteinExistence type="predicted"/>
<sequence length="50" mass="5690">ERKVESTRNEKRRASGGQSRAEKSKFYPEISSPIKIREAYKAMTNNSGSE</sequence>
<organism evidence="2 3">
    <name type="scientific">Trichomalopsis sarcophagae</name>
    <dbReference type="NCBI Taxonomy" id="543379"/>
    <lineage>
        <taxon>Eukaryota</taxon>
        <taxon>Metazoa</taxon>
        <taxon>Ecdysozoa</taxon>
        <taxon>Arthropoda</taxon>
        <taxon>Hexapoda</taxon>
        <taxon>Insecta</taxon>
        <taxon>Pterygota</taxon>
        <taxon>Neoptera</taxon>
        <taxon>Endopterygota</taxon>
        <taxon>Hymenoptera</taxon>
        <taxon>Apocrita</taxon>
        <taxon>Proctotrupomorpha</taxon>
        <taxon>Chalcidoidea</taxon>
        <taxon>Pteromalidae</taxon>
        <taxon>Pteromalinae</taxon>
        <taxon>Trichomalopsis</taxon>
    </lineage>
</organism>
<feature type="region of interest" description="Disordered" evidence="1">
    <location>
        <begin position="1"/>
        <end position="27"/>
    </location>
</feature>
<feature type="non-terminal residue" evidence="2">
    <location>
        <position position="1"/>
    </location>
</feature>
<feature type="compositionally biased region" description="Basic and acidic residues" evidence="1">
    <location>
        <begin position="1"/>
        <end position="13"/>
    </location>
</feature>
<evidence type="ECO:0000313" key="3">
    <source>
        <dbReference type="Proteomes" id="UP000215335"/>
    </source>
</evidence>
<evidence type="ECO:0000256" key="1">
    <source>
        <dbReference type="SAM" id="MobiDB-lite"/>
    </source>
</evidence>
<comment type="caution">
    <text evidence="2">The sequence shown here is derived from an EMBL/GenBank/DDBJ whole genome shotgun (WGS) entry which is preliminary data.</text>
</comment>
<evidence type="ECO:0000313" key="2">
    <source>
        <dbReference type="EMBL" id="OXU20141.1"/>
    </source>
</evidence>
<dbReference type="EMBL" id="NNAY01003004">
    <property type="protein sequence ID" value="OXU20141.1"/>
    <property type="molecule type" value="Genomic_DNA"/>
</dbReference>